<gene>
    <name evidence="1" type="ORF">CN495_08615</name>
</gene>
<reference evidence="1 2" key="1">
    <citation type="submission" date="2017-09" db="EMBL/GenBank/DDBJ databases">
        <title>Large-scale bioinformatics analysis of Bacillus genomes uncovers conserved roles of natural products in bacterial physiology.</title>
        <authorList>
            <consortium name="Agbiome Team Llc"/>
            <person name="Bleich R.M."/>
            <person name="Kirk G.J."/>
            <person name="Santa Maria K.C."/>
            <person name="Allen S.E."/>
            <person name="Farag S."/>
            <person name="Shank E.A."/>
            <person name="Bowers A."/>
        </authorList>
    </citation>
    <scope>NUCLEOTIDE SEQUENCE [LARGE SCALE GENOMIC DNA]</scope>
    <source>
        <strain evidence="1 2">AFS005140</strain>
    </source>
</reference>
<dbReference type="Proteomes" id="UP000219897">
    <property type="component" value="Unassembled WGS sequence"/>
</dbReference>
<dbReference type="RefSeq" id="WP_098317140.1">
    <property type="nucleotide sequence ID" value="NZ_NTYF01000023.1"/>
</dbReference>
<organism evidence="1 2">
    <name type="scientific">Bacillus thuringiensis</name>
    <dbReference type="NCBI Taxonomy" id="1428"/>
    <lineage>
        <taxon>Bacteria</taxon>
        <taxon>Bacillati</taxon>
        <taxon>Bacillota</taxon>
        <taxon>Bacilli</taxon>
        <taxon>Bacillales</taxon>
        <taxon>Bacillaceae</taxon>
        <taxon>Bacillus</taxon>
        <taxon>Bacillus cereus group</taxon>
    </lineage>
</organism>
<accession>A0ABD6SAU6</accession>
<comment type="caution">
    <text evidence="1">The sequence shown here is derived from an EMBL/GenBank/DDBJ whole genome shotgun (WGS) entry which is preliminary data.</text>
</comment>
<proteinExistence type="predicted"/>
<sequence length="104" mass="11912">MAKITKKQQKTFEQEVHKIMEQYGCIEEENSSYTHAVDTSVGKVLICVEDNTGSTVYAVYVYFEDHEKAVQKGLCRSSNAKYNILSFNVLDVLLVFNQLLRKIV</sequence>
<dbReference type="EMBL" id="NTYF01000023">
    <property type="protein sequence ID" value="PER55803.1"/>
    <property type="molecule type" value="Genomic_DNA"/>
</dbReference>
<dbReference type="AlphaFoldDB" id="A0ABD6SAU6"/>
<protein>
    <submittedName>
        <fullName evidence="1">Uncharacterized protein</fullName>
    </submittedName>
</protein>
<evidence type="ECO:0000313" key="2">
    <source>
        <dbReference type="Proteomes" id="UP000219897"/>
    </source>
</evidence>
<name>A0ABD6SAU6_BACTU</name>
<evidence type="ECO:0000313" key="1">
    <source>
        <dbReference type="EMBL" id="PER55803.1"/>
    </source>
</evidence>